<evidence type="ECO:0000313" key="1">
    <source>
        <dbReference type="EMBL" id="KZV32290.1"/>
    </source>
</evidence>
<dbReference type="Proteomes" id="UP000250235">
    <property type="component" value="Unassembled WGS sequence"/>
</dbReference>
<accession>A0A2Z7BDJ0</accession>
<name>A0A2Z7BDJ0_9LAMI</name>
<evidence type="ECO:0000313" key="2">
    <source>
        <dbReference type="Proteomes" id="UP000250235"/>
    </source>
</evidence>
<proteinExistence type="predicted"/>
<reference evidence="1 2" key="1">
    <citation type="journal article" date="2015" name="Proc. Natl. Acad. Sci. U.S.A.">
        <title>The resurrection genome of Boea hygrometrica: A blueprint for survival of dehydration.</title>
        <authorList>
            <person name="Xiao L."/>
            <person name="Yang G."/>
            <person name="Zhang L."/>
            <person name="Yang X."/>
            <person name="Zhao S."/>
            <person name="Ji Z."/>
            <person name="Zhou Q."/>
            <person name="Hu M."/>
            <person name="Wang Y."/>
            <person name="Chen M."/>
            <person name="Xu Y."/>
            <person name="Jin H."/>
            <person name="Xiao X."/>
            <person name="Hu G."/>
            <person name="Bao F."/>
            <person name="Hu Y."/>
            <person name="Wan P."/>
            <person name="Li L."/>
            <person name="Deng X."/>
            <person name="Kuang T."/>
            <person name="Xiang C."/>
            <person name="Zhu J.K."/>
            <person name="Oliver M.J."/>
            <person name="He Y."/>
        </authorList>
    </citation>
    <scope>NUCLEOTIDE SEQUENCE [LARGE SCALE GENOMIC DNA]</scope>
    <source>
        <strain evidence="2">cv. XS01</strain>
    </source>
</reference>
<gene>
    <name evidence="1" type="ORF">F511_19136</name>
</gene>
<dbReference type="PANTHER" id="PTHR31482:SF18">
    <property type="entry name" value="ESTS AU081301(E20138)"/>
    <property type="match status" value="1"/>
</dbReference>
<protein>
    <submittedName>
        <fullName evidence="1">F-box protein-like</fullName>
    </submittedName>
</protein>
<dbReference type="EMBL" id="KV006889">
    <property type="protein sequence ID" value="KZV32290.1"/>
    <property type="molecule type" value="Genomic_DNA"/>
</dbReference>
<dbReference type="AlphaFoldDB" id="A0A2Z7BDJ0"/>
<dbReference type="PANTHER" id="PTHR31482">
    <property type="entry name" value="ESTS AU081301(E20138)"/>
    <property type="match status" value="1"/>
</dbReference>
<organism evidence="1 2">
    <name type="scientific">Dorcoceras hygrometricum</name>
    <dbReference type="NCBI Taxonomy" id="472368"/>
    <lineage>
        <taxon>Eukaryota</taxon>
        <taxon>Viridiplantae</taxon>
        <taxon>Streptophyta</taxon>
        <taxon>Embryophyta</taxon>
        <taxon>Tracheophyta</taxon>
        <taxon>Spermatophyta</taxon>
        <taxon>Magnoliopsida</taxon>
        <taxon>eudicotyledons</taxon>
        <taxon>Gunneridae</taxon>
        <taxon>Pentapetalae</taxon>
        <taxon>asterids</taxon>
        <taxon>lamiids</taxon>
        <taxon>Lamiales</taxon>
        <taxon>Gesneriaceae</taxon>
        <taxon>Didymocarpoideae</taxon>
        <taxon>Trichosporeae</taxon>
        <taxon>Loxocarpinae</taxon>
        <taxon>Dorcoceras</taxon>
    </lineage>
</organism>
<sequence length="285" mass="33240">MARVCCFLRERCISDRFWAKLFKQKWGAVVGDSFYREWQCYVSSRRVPGFLNSRAQKRGLFHFFSGIFLKNLRMNERDVVSRCSLPVNSVMSCYLALETGKFWFPAQVFNRENGHIGFVLSCYDAKLSYDATSDNFVARYPSHGKSMIEEDVDWDRIRAPSVDTAANATHVSTCLGELKPDDHVEIQWRRNKAFPYGWWYGVVGHIESCTACHNECHCKCHINDVVILEFKQYSAESRWRKVLVSRKDHTETGDETVGFYGGIRKLCNKEEIERWRHLWPDCTLA</sequence>
<dbReference type="OrthoDB" id="512036at2759"/>
<keyword evidence="2" id="KW-1185">Reference proteome</keyword>